<proteinExistence type="predicted"/>
<evidence type="ECO:0000313" key="3">
    <source>
        <dbReference type="Proteomes" id="UP000324800"/>
    </source>
</evidence>
<feature type="region of interest" description="Disordered" evidence="1">
    <location>
        <begin position="48"/>
        <end position="69"/>
    </location>
</feature>
<gene>
    <name evidence="2" type="ORF">EZS28_032013</name>
</gene>
<comment type="caution">
    <text evidence="2">The sequence shown here is derived from an EMBL/GenBank/DDBJ whole genome shotgun (WGS) entry which is preliminary data.</text>
</comment>
<dbReference type="Proteomes" id="UP000324800">
    <property type="component" value="Unassembled WGS sequence"/>
</dbReference>
<dbReference type="AlphaFoldDB" id="A0A5J4UPW9"/>
<reference evidence="2 3" key="1">
    <citation type="submission" date="2019-03" db="EMBL/GenBank/DDBJ databases">
        <title>Single cell metagenomics reveals metabolic interactions within the superorganism composed of flagellate Streblomastix strix and complex community of Bacteroidetes bacteria on its surface.</title>
        <authorList>
            <person name="Treitli S.C."/>
            <person name="Kolisko M."/>
            <person name="Husnik F."/>
            <person name="Keeling P."/>
            <person name="Hampl V."/>
        </authorList>
    </citation>
    <scope>NUCLEOTIDE SEQUENCE [LARGE SCALE GENOMIC DNA]</scope>
    <source>
        <strain evidence="2">ST1C</strain>
    </source>
</reference>
<name>A0A5J4UPW9_9EUKA</name>
<organism evidence="2 3">
    <name type="scientific">Streblomastix strix</name>
    <dbReference type="NCBI Taxonomy" id="222440"/>
    <lineage>
        <taxon>Eukaryota</taxon>
        <taxon>Metamonada</taxon>
        <taxon>Preaxostyla</taxon>
        <taxon>Oxymonadida</taxon>
        <taxon>Streblomastigidae</taxon>
        <taxon>Streblomastix</taxon>
    </lineage>
</organism>
<accession>A0A5J4UPW9</accession>
<protein>
    <submittedName>
        <fullName evidence="2">Uncharacterized protein</fullName>
    </submittedName>
</protein>
<dbReference type="EMBL" id="SNRW01013584">
    <property type="protein sequence ID" value="KAA6372458.1"/>
    <property type="molecule type" value="Genomic_DNA"/>
</dbReference>
<sequence>MTACLSKKFFSQSFLPLLCVIHRNRIITSSQRRKALICNKTHYFKKRNESEDKQLSEGQPTQPLSKTEELGQLIEDGKLPIDPYFENLTQKEFEDKSTMKRKKRRLVLDDDDNIPEGILKENSQFELKEEEGDFEILNVSDGNIPWMILNWNLKCQLMGTESQHR</sequence>
<evidence type="ECO:0000256" key="1">
    <source>
        <dbReference type="SAM" id="MobiDB-lite"/>
    </source>
</evidence>
<feature type="compositionally biased region" description="Polar residues" evidence="1">
    <location>
        <begin position="56"/>
        <end position="65"/>
    </location>
</feature>
<evidence type="ECO:0000313" key="2">
    <source>
        <dbReference type="EMBL" id="KAA6372458.1"/>
    </source>
</evidence>